<evidence type="ECO:0000313" key="15">
    <source>
        <dbReference type="Proteomes" id="UP000630445"/>
    </source>
</evidence>
<feature type="compositionally biased region" description="Basic and acidic residues" evidence="8">
    <location>
        <begin position="585"/>
        <end position="594"/>
    </location>
</feature>
<keyword evidence="2 7" id="KW-0812">Transmembrane</keyword>
<dbReference type="AlphaFoldDB" id="A0A8H6UGK2"/>
<evidence type="ECO:0000256" key="8">
    <source>
        <dbReference type="SAM" id="MobiDB-lite"/>
    </source>
</evidence>
<gene>
    <name evidence="13" type="ORF">CNMCM5793_004582</name>
    <name evidence="14" type="ORF">CNMCM6106_004818</name>
</gene>
<feature type="chain" id="PRO_5036266823" description="DUF21 and CBS domain protein" evidence="10">
    <location>
        <begin position="36"/>
        <end position="721"/>
    </location>
</feature>
<feature type="transmembrane region" description="Helical" evidence="9">
    <location>
        <begin position="59"/>
        <end position="84"/>
    </location>
</feature>
<evidence type="ECO:0000259" key="11">
    <source>
        <dbReference type="PROSITE" id="PS51371"/>
    </source>
</evidence>
<feature type="region of interest" description="Disordered" evidence="8">
    <location>
        <begin position="486"/>
        <end position="529"/>
    </location>
</feature>
<feature type="domain" description="CNNM transmembrane" evidence="12">
    <location>
        <begin position="54"/>
        <end position="236"/>
    </location>
</feature>
<feature type="compositionally biased region" description="Polar residues" evidence="8">
    <location>
        <begin position="457"/>
        <end position="469"/>
    </location>
</feature>
<evidence type="ECO:0000256" key="9">
    <source>
        <dbReference type="SAM" id="Phobius"/>
    </source>
</evidence>
<comment type="subcellular location">
    <subcellularLocation>
        <location evidence="1">Membrane</location>
        <topology evidence="1">Multi-pass membrane protein</topology>
    </subcellularLocation>
</comment>
<evidence type="ECO:0008006" key="16">
    <source>
        <dbReference type="Google" id="ProtNLM"/>
    </source>
</evidence>
<feature type="compositionally biased region" description="Polar residues" evidence="8">
    <location>
        <begin position="595"/>
        <end position="606"/>
    </location>
</feature>
<feature type="transmembrane region" description="Helical" evidence="9">
    <location>
        <begin position="144"/>
        <end position="163"/>
    </location>
</feature>
<feature type="compositionally biased region" description="Basic residues" evidence="8">
    <location>
        <begin position="692"/>
        <end position="706"/>
    </location>
</feature>
<proteinExistence type="predicted"/>
<feature type="domain" description="CBS" evidence="11">
    <location>
        <begin position="258"/>
        <end position="320"/>
    </location>
</feature>
<dbReference type="PANTHER" id="PTHR12064">
    <property type="entry name" value="METAL TRANSPORTER CNNM"/>
    <property type="match status" value="1"/>
</dbReference>
<dbReference type="CDD" id="cd04590">
    <property type="entry name" value="CBS_pair_CorC_HlyC_assoc"/>
    <property type="match status" value="1"/>
</dbReference>
<dbReference type="GO" id="GO:0016020">
    <property type="term" value="C:membrane"/>
    <property type="evidence" value="ECO:0007669"/>
    <property type="project" value="UniProtKB-SubCell"/>
</dbReference>
<comment type="caution">
    <text evidence="13">The sequence shown here is derived from an EMBL/GenBank/DDBJ whole genome shotgun (WGS) entry which is preliminary data.</text>
</comment>
<keyword evidence="5 7" id="KW-0472">Membrane</keyword>
<dbReference type="SUPFAM" id="SSF54631">
    <property type="entry name" value="CBS-domain pair"/>
    <property type="match status" value="1"/>
</dbReference>
<name>A0A8H6UGK2_9EURO</name>
<dbReference type="PROSITE" id="PS51371">
    <property type="entry name" value="CBS"/>
    <property type="match status" value="2"/>
</dbReference>
<protein>
    <recommendedName>
        <fullName evidence="16">DUF21 and CBS domain protein</fullName>
    </recommendedName>
</protein>
<keyword evidence="6" id="KW-0129">CBS domain</keyword>
<feature type="region of interest" description="Disordered" evidence="8">
    <location>
        <begin position="401"/>
        <end position="469"/>
    </location>
</feature>
<feature type="domain" description="CBS" evidence="11">
    <location>
        <begin position="324"/>
        <end position="385"/>
    </location>
</feature>
<evidence type="ECO:0000313" key="14">
    <source>
        <dbReference type="EMBL" id="KAF7169979.1"/>
    </source>
</evidence>
<dbReference type="OrthoDB" id="5353557at2759"/>
<dbReference type="InterPro" id="IPR044751">
    <property type="entry name" value="Ion_transp-like_CBS"/>
</dbReference>
<evidence type="ECO:0000256" key="4">
    <source>
        <dbReference type="ARBA" id="ARBA00022989"/>
    </source>
</evidence>
<feature type="compositionally biased region" description="Polar residues" evidence="8">
    <location>
        <begin position="423"/>
        <end position="436"/>
    </location>
</feature>
<dbReference type="Proteomes" id="UP000630445">
    <property type="component" value="Unassembled WGS sequence"/>
</dbReference>
<dbReference type="Proteomes" id="UP000662466">
    <property type="component" value="Unassembled WGS sequence"/>
</dbReference>
<dbReference type="InterPro" id="IPR046342">
    <property type="entry name" value="CBS_dom_sf"/>
</dbReference>
<dbReference type="InterPro" id="IPR045095">
    <property type="entry name" value="ACDP"/>
</dbReference>
<dbReference type="GO" id="GO:0010960">
    <property type="term" value="P:magnesium ion homeostasis"/>
    <property type="evidence" value="ECO:0007669"/>
    <property type="project" value="InterPro"/>
</dbReference>
<feature type="region of interest" description="Disordered" evidence="8">
    <location>
        <begin position="649"/>
        <end position="721"/>
    </location>
</feature>
<dbReference type="InterPro" id="IPR002550">
    <property type="entry name" value="CNNM"/>
</dbReference>
<feature type="region of interest" description="Disordered" evidence="8">
    <location>
        <begin position="585"/>
        <end position="612"/>
    </location>
</feature>
<evidence type="ECO:0000313" key="13">
    <source>
        <dbReference type="EMBL" id="KAF7131411.1"/>
    </source>
</evidence>
<evidence type="ECO:0000256" key="2">
    <source>
        <dbReference type="ARBA" id="ARBA00022692"/>
    </source>
</evidence>
<dbReference type="EMBL" id="JACBAD010001846">
    <property type="protein sequence ID" value="KAF7131411.1"/>
    <property type="molecule type" value="Genomic_DNA"/>
</dbReference>
<evidence type="ECO:0000256" key="3">
    <source>
        <dbReference type="ARBA" id="ARBA00022737"/>
    </source>
</evidence>
<dbReference type="Gene3D" id="3.10.580.10">
    <property type="entry name" value="CBS-domain"/>
    <property type="match status" value="1"/>
</dbReference>
<reference evidence="13" key="1">
    <citation type="submission" date="2020-06" db="EMBL/GenBank/DDBJ databases">
        <title>Draft genome sequences of strains closely related to Aspergillus parafelis and Aspergillus hiratsukae.</title>
        <authorList>
            <person name="Dos Santos R.A.C."/>
            <person name="Rivero-Menendez O."/>
            <person name="Steenwyk J.L."/>
            <person name="Mead M.E."/>
            <person name="Goldman G.H."/>
            <person name="Alastruey-Izquierdo A."/>
            <person name="Rokas A."/>
        </authorList>
    </citation>
    <scope>NUCLEOTIDE SEQUENCE</scope>
    <source>
        <strain evidence="13">CNM-CM5793</strain>
        <strain evidence="14">CNM-CM6106</strain>
    </source>
</reference>
<organism evidence="13 15">
    <name type="scientific">Aspergillus hiratsukae</name>
    <dbReference type="NCBI Taxonomy" id="1194566"/>
    <lineage>
        <taxon>Eukaryota</taxon>
        <taxon>Fungi</taxon>
        <taxon>Dikarya</taxon>
        <taxon>Ascomycota</taxon>
        <taxon>Pezizomycotina</taxon>
        <taxon>Eurotiomycetes</taxon>
        <taxon>Eurotiomycetidae</taxon>
        <taxon>Eurotiales</taxon>
        <taxon>Aspergillaceae</taxon>
        <taxon>Aspergillus</taxon>
        <taxon>Aspergillus subgen. Fumigati</taxon>
    </lineage>
</organism>
<evidence type="ECO:0000256" key="7">
    <source>
        <dbReference type="PROSITE-ProRule" id="PRU01193"/>
    </source>
</evidence>
<evidence type="ECO:0000256" key="1">
    <source>
        <dbReference type="ARBA" id="ARBA00004141"/>
    </source>
</evidence>
<dbReference type="Pfam" id="PF01595">
    <property type="entry name" value="CNNM"/>
    <property type="match status" value="1"/>
</dbReference>
<accession>A0A8H6UGK2</accession>
<dbReference type="PROSITE" id="PS51846">
    <property type="entry name" value="CNNM"/>
    <property type="match status" value="1"/>
</dbReference>
<dbReference type="PANTHER" id="PTHR12064:SF97">
    <property type="entry name" value="METAL TRANSPORTER CNNM-5"/>
    <property type="match status" value="1"/>
</dbReference>
<evidence type="ECO:0000256" key="10">
    <source>
        <dbReference type="SAM" id="SignalP"/>
    </source>
</evidence>
<keyword evidence="4 7" id="KW-1133">Transmembrane helix</keyword>
<keyword evidence="3" id="KW-0677">Repeat</keyword>
<dbReference type="EMBL" id="JACBAF010002012">
    <property type="protein sequence ID" value="KAF7169979.1"/>
    <property type="molecule type" value="Genomic_DNA"/>
</dbReference>
<feature type="transmembrane region" description="Helical" evidence="9">
    <location>
        <begin position="175"/>
        <end position="195"/>
    </location>
</feature>
<dbReference type="GO" id="GO:0030026">
    <property type="term" value="P:intracellular manganese ion homeostasis"/>
    <property type="evidence" value="ECO:0007669"/>
    <property type="project" value="TreeGrafter"/>
</dbReference>
<keyword evidence="15" id="KW-1185">Reference proteome</keyword>
<dbReference type="InterPro" id="IPR000644">
    <property type="entry name" value="CBS_dom"/>
</dbReference>
<evidence type="ECO:0000256" key="5">
    <source>
        <dbReference type="ARBA" id="ARBA00023136"/>
    </source>
</evidence>
<dbReference type="FunFam" id="3.10.580.10:FF:000006">
    <property type="entry name" value="DUF21 and CBS domain protein"/>
    <property type="match status" value="1"/>
</dbReference>
<evidence type="ECO:0000256" key="6">
    <source>
        <dbReference type="PROSITE-ProRule" id="PRU00703"/>
    </source>
</evidence>
<keyword evidence="10" id="KW-0732">Signal</keyword>
<dbReference type="GO" id="GO:0005737">
    <property type="term" value="C:cytoplasm"/>
    <property type="evidence" value="ECO:0007669"/>
    <property type="project" value="TreeGrafter"/>
</dbReference>
<feature type="signal peptide" evidence="10">
    <location>
        <begin position="1"/>
        <end position="35"/>
    </location>
</feature>
<sequence length="721" mass="78343">MAIPLANRYVASRPVVLGLTKLLLLASAQIPLISAAPTLVARDHGHEFDPKAPNDPELWLYLGVAAALVLSGGAFAGLTIALMGQDEVYLQVIKSSGDGSERKNAASVLRLLKKGKHWVLVTLLLSNVITNETLPIVLDRSLGGGWPAILGSTILIVIFGEIVPQSICVRYGLPIGAWMAPCVLVLMYIMSPVAWPVAKLLDRLLGEDHGTIYKKAGLKTLVTLHKTLGEAGEQLNSDEVTIISAVLDLKEKSVGSIMTPMEDVFTMSADTVLDEDTMDLILSQGYSRIPIHAPDNDMNFVGMLLVKMLITYDPEDCKRVRDFALATLPETRPETSCLDIVNFFQEGKSHMVLVSEYPGEDRGALGVVTLEDVIEELIGEEIIDESDVFIDVHKAIRRMAPAPKSRVPKGRIIEEPPMLSLESAGTPQETDGQSRMPSVDRRRSSVEAPPPRFHMRLQTSDKNSDSTDGFLTHRGTTDEIREHLKHLGPSNLASRPRQTRYQNVKIKRASGSPSRSGHTDMDSGHSTSGSQIVTNTSATLTGGIGAGLLQSGIDARDGVQAVKLSYGTINNRAPDNGTISIPEAVREEQDDKPPSRTSVASTTSSDLRNRPEERVRLGSSYLHKGPARSGSITEQIVDVNGIRKVVLHTTSSNTSSDDERSSMKQAKFPVRQDGQLIGLDDVESAPAAQTNGHKKKKRRRKHKSHAKTTDGRPDEEAPLLS</sequence>
<evidence type="ECO:0000259" key="12">
    <source>
        <dbReference type="PROSITE" id="PS51846"/>
    </source>
</evidence>